<sequence>MEKDIRSLSQLIRKIELFEGLGEVALAHLAEAFETVKFAQGSELLTAQSPVPGLIVILEGTAGIMVSGEIVAERRAGDALGEMGALLDEPASATVRAQTEIKALQIPSKRFKELVPRSALLKLLKTTGERRLELGLRLSEALQHTPQGLVKINTKGQITADISSMCLTYLGASNVYDLRFKDFGQVMERLCPGFTQDWDSFPLIFDQNHDESQRSMIMSILPQEVQLTLKGRIHHIALSYYTCFNRDGEVDGIDIGMSDVTSQKLLAQVQSEEQKRQKLYADPEGFVSLLELCSLVTDGLKNPVNNTLKADLHTLKGVSGLFDLIDLSQICHLLEDQLRTGEVSRETEADFLALVSNIQGYFKEMPPELRALFEGVTISQNDFHKIQVAFEEEVPDLARRLFIRATSRPASGLAERYAKEVAKLALELGKQVEFIDHCAEARIPRFMLSRLNSLIHLVRNAVDHGIESPSERQQRGKSPMGHLEFSVNVSDKLLELEFKDDGRGIDPDRVLKKAQAIGLIGDNPTLSLEEIYALIFHPGFSTRDEVSQTSGRGEGMAALHQDVAALSGVIEIQSQVGKGTRFILKIPSPI</sequence>
<comment type="catalytic activity">
    <reaction evidence="1">
        <text>ATP + protein L-histidine = ADP + protein N-phospho-L-histidine.</text>
        <dbReference type="EC" id="2.7.13.3"/>
    </reaction>
</comment>
<evidence type="ECO:0000259" key="11">
    <source>
        <dbReference type="PROSITE" id="PS50109"/>
    </source>
</evidence>
<dbReference type="SMART" id="SM00100">
    <property type="entry name" value="cNMP"/>
    <property type="match status" value="1"/>
</dbReference>
<feature type="domain" description="Cyclic nucleotide-binding" evidence="10">
    <location>
        <begin position="17"/>
        <end position="122"/>
    </location>
</feature>
<organism evidence="13 14">
    <name type="scientific">Candidatus Lambdaproteobacteria bacterium RIFOXYD2_FULL_50_16</name>
    <dbReference type="NCBI Taxonomy" id="1817772"/>
    <lineage>
        <taxon>Bacteria</taxon>
        <taxon>Pseudomonadati</taxon>
        <taxon>Pseudomonadota</taxon>
        <taxon>Candidatus Lambdaproteobacteria</taxon>
    </lineage>
</organism>
<dbReference type="Pfam" id="PF00027">
    <property type="entry name" value="cNMP_binding"/>
    <property type="match status" value="1"/>
</dbReference>
<gene>
    <name evidence="13" type="ORF">A2527_07990</name>
</gene>
<dbReference type="Pfam" id="PF02518">
    <property type="entry name" value="HATPase_c"/>
    <property type="match status" value="1"/>
</dbReference>
<feature type="modified residue" description="Phosphohistidine" evidence="9">
    <location>
        <position position="313"/>
    </location>
</feature>
<dbReference type="InterPro" id="IPR000595">
    <property type="entry name" value="cNMP-bd_dom"/>
</dbReference>
<dbReference type="InterPro" id="IPR051315">
    <property type="entry name" value="Bact_Chemotaxis_CheA"/>
</dbReference>
<dbReference type="InterPro" id="IPR036890">
    <property type="entry name" value="HATPase_C_sf"/>
</dbReference>
<dbReference type="EMBL" id="MFNE01000026">
    <property type="protein sequence ID" value="OGG95107.1"/>
    <property type="molecule type" value="Genomic_DNA"/>
</dbReference>
<dbReference type="GO" id="GO:0000155">
    <property type="term" value="F:phosphorelay sensor kinase activity"/>
    <property type="evidence" value="ECO:0007669"/>
    <property type="project" value="UniProtKB-ARBA"/>
</dbReference>
<evidence type="ECO:0000256" key="2">
    <source>
        <dbReference type="ARBA" id="ARBA00012438"/>
    </source>
</evidence>
<dbReference type="FunFam" id="3.30.565.10:FF:000016">
    <property type="entry name" value="Chemotaxis protein CheA, putative"/>
    <property type="match status" value="1"/>
</dbReference>
<dbReference type="PROSITE" id="PS50042">
    <property type="entry name" value="CNMP_BINDING_3"/>
    <property type="match status" value="1"/>
</dbReference>
<evidence type="ECO:0000256" key="6">
    <source>
        <dbReference type="ARBA" id="ARBA00022777"/>
    </source>
</evidence>
<comment type="caution">
    <text evidence="13">The sequence shown here is derived from an EMBL/GenBank/DDBJ whole genome shotgun (WGS) entry which is preliminary data.</text>
</comment>
<reference evidence="13 14" key="1">
    <citation type="journal article" date="2016" name="Nat. Commun.">
        <title>Thousands of microbial genomes shed light on interconnected biogeochemical processes in an aquifer system.</title>
        <authorList>
            <person name="Anantharaman K."/>
            <person name="Brown C.T."/>
            <person name="Hug L.A."/>
            <person name="Sharon I."/>
            <person name="Castelle C.J."/>
            <person name="Probst A.J."/>
            <person name="Thomas B.C."/>
            <person name="Singh A."/>
            <person name="Wilkins M.J."/>
            <person name="Karaoz U."/>
            <person name="Brodie E.L."/>
            <person name="Williams K.H."/>
            <person name="Hubbard S.S."/>
            <person name="Banfield J.F."/>
        </authorList>
    </citation>
    <scope>NUCLEOTIDE SEQUENCE [LARGE SCALE GENOMIC DNA]</scope>
</reference>
<dbReference type="InterPro" id="IPR005467">
    <property type="entry name" value="His_kinase_dom"/>
</dbReference>
<comment type="function">
    <text evidence="8">Involved in the transmission of sensory signals from the chemoreceptors to the flagellar motors. CheA is autophosphorylated; it can transfer its phosphate group to either CheB or CheY.</text>
</comment>
<evidence type="ECO:0000256" key="3">
    <source>
        <dbReference type="ARBA" id="ARBA00021495"/>
    </source>
</evidence>
<dbReference type="InterPro" id="IPR014710">
    <property type="entry name" value="RmlC-like_jellyroll"/>
</dbReference>
<dbReference type="SUPFAM" id="SSF47226">
    <property type="entry name" value="Histidine-containing phosphotransfer domain, HPT domain"/>
    <property type="match status" value="1"/>
</dbReference>
<proteinExistence type="predicted"/>
<dbReference type="PRINTS" id="PR00344">
    <property type="entry name" value="BCTRLSENSOR"/>
</dbReference>
<keyword evidence="4 9" id="KW-0597">Phosphoprotein</keyword>
<feature type="domain" description="HPt" evidence="12">
    <location>
        <begin position="268"/>
        <end position="369"/>
    </location>
</feature>
<evidence type="ECO:0000256" key="7">
    <source>
        <dbReference type="ARBA" id="ARBA00023012"/>
    </source>
</evidence>
<dbReference type="Gene3D" id="2.60.120.10">
    <property type="entry name" value="Jelly Rolls"/>
    <property type="match status" value="1"/>
</dbReference>
<dbReference type="PANTHER" id="PTHR43395:SF1">
    <property type="entry name" value="CHEMOTAXIS PROTEIN CHEA"/>
    <property type="match status" value="1"/>
</dbReference>
<keyword evidence="5" id="KW-0808">Transferase</keyword>
<evidence type="ECO:0000259" key="10">
    <source>
        <dbReference type="PROSITE" id="PS50042"/>
    </source>
</evidence>
<dbReference type="EC" id="2.7.13.3" evidence="2"/>
<dbReference type="Proteomes" id="UP000178449">
    <property type="component" value="Unassembled WGS sequence"/>
</dbReference>
<keyword evidence="6" id="KW-0418">Kinase</keyword>
<dbReference type="PROSITE" id="PS50109">
    <property type="entry name" value="HIS_KIN"/>
    <property type="match status" value="1"/>
</dbReference>
<name>A0A1F6GAH0_9PROT</name>
<dbReference type="AlphaFoldDB" id="A0A1F6GAH0"/>
<dbReference type="Gene3D" id="3.30.565.10">
    <property type="entry name" value="Histidine kinase-like ATPase, C-terminal domain"/>
    <property type="match status" value="1"/>
</dbReference>
<dbReference type="CDD" id="cd00038">
    <property type="entry name" value="CAP_ED"/>
    <property type="match status" value="1"/>
</dbReference>
<dbReference type="InterPro" id="IPR018490">
    <property type="entry name" value="cNMP-bd_dom_sf"/>
</dbReference>
<evidence type="ECO:0000256" key="8">
    <source>
        <dbReference type="ARBA" id="ARBA00035100"/>
    </source>
</evidence>
<dbReference type="CDD" id="cd00088">
    <property type="entry name" value="HPT"/>
    <property type="match status" value="1"/>
</dbReference>
<dbReference type="InterPro" id="IPR004358">
    <property type="entry name" value="Sig_transdc_His_kin-like_C"/>
</dbReference>
<dbReference type="PROSITE" id="PS50894">
    <property type="entry name" value="HPT"/>
    <property type="match status" value="1"/>
</dbReference>
<keyword evidence="7" id="KW-0902">Two-component regulatory system</keyword>
<dbReference type="PANTHER" id="PTHR43395">
    <property type="entry name" value="SENSOR HISTIDINE KINASE CHEA"/>
    <property type="match status" value="1"/>
</dbReference>
<dbReference type="InterPro" id="IPR003594">
    <property type="entry name" value="HATPase_dom"/>
</dbReference>
<dbReference type="Pfam" id="PF01627">
    <property type="entry name" value="Hpt"/>
    <property type="match status" value="1"/>
</dbReference>
<dbReference type="SUPFAM" id="SSF51206">
    <property type="entry name" value="cAMP-binding domain-like"/>
    <property type="match status" value="1"/>
</dbReference>
<dbReference type="InterPro" id="IPR036641">
    <property type="entry name" value="HPT_dom_sf"/>
</dbReference>
<dbReference type="SMART" id="SM00387">
    <property type="entry name" value="HATPase_c"/>
    <property type="match status" value="1"/>
</dbReference>
<evidence type="ECO:0000313" key="13">
    <source>
        <dbReference type="EMBL" id="OGG95107.1"/>
    </source>
</evidence>
<dbReference type="InterPro" id="IPR008207">
    <property type="entry name" value="Sig_transdc_His_kin_Hpt_dom"/>
</dbReference>
<evidence type="ECO:0000256" key="5">
    <source>
        <dbReference type="ARBA" id="ARBA00022679"/>
    </source>
</evidence>
<feature type="domain" description="Histidine kinase" evidence="11">
    <location>
        <begin position="454"/>
        <end position="590"/>
    </location>
</feature>
<dbReference type="Gene3D" id="1.20.120.160">
    <property type="entry name" value="HPT domain"/>
    <property type="match status" value="1"/>
</dbReference>
<dbReference type="SUPFAM" id="SSF55874">
    <property type="entry name" value="ATPase domain of HSP90 chaperone/DNA topoisomerase II/histidine kinase"/>
    <property type="match status" value="1"/>
</dbReference>
<evidence type="ECO:0000313" key="14">
    <source>
        <dbReference type="Proteomes" id="UP000178449"/>
    </source>
</evidence>
<evidence type="ECO:0000259" key="12">
    <source>
        <dbReference type="PROSITE" id="PS50894"/>
    </source>
</evidence>
<evidence type="ECO:0000256" key="9">
    <source>
        <dbReference type="PROSITE-ProRule" id="PRU00110"/>
    </source>
</evidence>
<protein>
    <recommendedName>
        <fullName evidence="3">Chemotaxis protein CheA</fullName>
        <ecNumber evidence="2">2.7.13.3</ecNumber>
    </recommendedName>
</protein>
<evidence type="ECO:0000256" key="1">
    <source>
        <dbReference type="ARBA" id="ARBA00000085"/>
    </source>
</evidence>
<dbReference type="STRING" id="1817772.A2527_07990"/>
<evidence type="ECO:0000256" key="4">
    <source>
        <dbReference type="ARBA" id="ARBA00022553"/>
    </source>
</evidence>
<accession>A0A1F6GAH0</accession>